<reference evidence="2" key="1">
    <citation type="journal article" date="2019" name="Int. J. Syst. Evol. Microbiol.">
        <title>The Global Catalogue of Microorganisms (GCM) 10K type strain sequencing project: providing services to taxonomists for standard genome sequencing and annotation.</title>
        <authorList>
            <consortium name="The Broad Institute Genomics Platform"/>
            <consortium name="The Broad Institute Genome Sequencing Center for Infectious Disease"/>
            <person name="Wu L."/>
            <person name="Ma J."/>
        </authorList>
    </citation>
    <scope>NUCLEOTIDE SEQUENCE [LARGE SCALE GENOMIC DNA]</scope>
    <source>
        <strain evidence="2">CGMCC 1.6964</strain>
    </source>
</reference>
<keyword evidence="2" id="KW-1185">Reference proteome</keyword>
<comment type="caution">
    <text evidence="1">The sequence shown here is derived from an EMBL/GenBank/DDBJ whole genome shotgun (WGS) entry which is preliminary data.</text>
</comment>
<evidence type="ECO:0000313" key="2">
    <source>
        <dbReference type="Proteomes" id="UP000606653"/>
    </source>
</evidence>
<protein>
    <submittedName>
        <fullName evidence="1">Uncharacterized protein</fullName>
    </submittedName>
</protein>
<dbReference type="RefSeq" id="WP_018977486.1">
    <property type="nucleotide sequence ID" value="NZ_BMLN01000003.1"/>
</dbReference>
<gene>
    <name evidence="1" type="ORF">GCM10010969_11970</name>
</gene>
<dbReference type="Proteomes" id="UP000606653">
    <property type="component" value="Unassembled WGS sequence"/>
</dbReference>
<accession>A0ABQ2KXH8</accession>
<evidence type="ECO:0000313" key="1">
    <source>
        <dbReference type="EMBL" id="GGN95768.1"/>
    </source>
</evidence>
<dbReference type="EMBL" id="BMLN01000003">
    <property type="protein sequence ID" value="GGN95768.1"/>
    <property type="molecule type" value="Genomic_DNA"/>
</dbReference>
<organism evidence="1 2">
    <name type="scientific">Saccharibacillus kuerlensis</name>
    <dbReference type="NCBI Taxonomy" id="459527"/>
    <lineage>
        <taxon>Bacteria</taxon>
        <taxon>Bacillati</taxon>
        <taxon>Bacillota</taxon>
        <taxon>Bacilli</taxon>
        <taxon>Bacillales</taxon>
        <taxon>Paenibacillaceae</taxon>
        <taxon>Saccharibacillus</taxon>
    </lineage>
</organism>
<sequence length="405" mass="42452">MKKTRTGQAKRWPVAVLATVVAAGGVYALPHMFADDSSKTQAVSTSAPTAAAGEKTIADQGTKVSSADAASIRTTDASSAAPLAVRTAAVSAAGDAEVVQPVVSVDAKTASAAASRAALIKLSFMSVQTVEYAPLEPSQKQYAKLAEIRNRAIEVSADPDAPADRVFSSSRKLEEALDRYNDTAIGNANSVKKILSEVQTATLNGRNESALNASERLLLKGVTEAQNKLTGDSTKAGALSAYKHFLLREAEANELESFKASDYTAVLNQYEANIKARIESAGSYAKDADKLQKAYHTSVKAMQAAISGSDNKNVLDAAQSGLETTYTALTEGLGLAEEIRKAQPLLDSPVGREVGKYPASAIGTLNRAINKAQRALDTAKTSAGIAEARAELVKSISDFKAKRNA</sequence>
<dbReference type="Gene3D" id="1.20.1270.90">
    <property type="entry name" value="AF1782-like"/>
    <property type="match status" value="1"/>
</dbReference>
<proteinExistence type="predicted"/>
<name>A0ABQ2KXH8_9BACL</name>